<gene>
    <name evidence="3" type="ORF">CEUSTIGMA_g12568.t1</name>
</gene>
<keyword evidence="2" id="KW-0040">ANK repeat</keyword>
<evidence type="ECO:0000313" key="3">
    <source>
        <dbReference type="EMBL" id="GAX85149.1"/>
    </source>
</evidence>
<keyword evidence="4" id="KW-1185">Reference proteome</keyword>
<dbReference type="InterPro" id="IPR002110">
    <property type="entry name" value="Ankyrin_rpt"/>
</dbReference>
<dbReference type="OrthoDB" id="194358at2759"/>
<dbReference type="Proteomes" id="UP000232323">
    <property type="component" value="Unassembled WGS sequence"/>
</dbReference>
<protein>
    <submittedName>
        <fullName evidence="3">Uncharacterized protein</fullName>
    </submittedName>
</protein>
<proteinExistence type="predicted"/>
<organism evidence="3 4">
    <name type="scientific">Chlamydomonas eustigma</name>
    <dbReference type="NCBI Taxonomy" id="1157962"/>
    <lineage>
        <taxon>Eukaryota</taxon>
        <taxon>Viridiplantae</taxon>
        <taxon>Chlorophyta</taxon>
        <taxon>core chlorophytes</taxon>
        <taxon>Chlorophyceae</taxon>
        <taxon>CS clade</taxon>
        <taxon>Chlamydomonadales</taxon>
        <taxon>Chlamydomonadaceae</taxon>
        <taxon>Chlamydomonas</taxon>
    </lineage>
</organism>
<name>A0A250XQC5_9CHLO</name>
<dbReference type="PANTHER" id="PTHR24198">
    <property type="entry name" value="ANKYRIN REPEAT AND PROTEIN KINASE DOMAIN-CONTAINING PROTEIN"/>
    <property type="match status" value="1"/>
</dbReference>
<keyword evidence="1" id="KW-0677">Repeat</keyword>
<sequence>MEQLSSNELDRILSLVSVCDQPWTVCKAWWWSIVNNPDVMARILVNSTHEPLLELVKHAILNDFKTTIRILLASSLLNAEEDGTELLIFAVMRGSVDVVRMFLEWPSNAPPADCKDGRALVEAAENGKLDMVRLLLEWPSNAPLADCQDGRALMGAAVHGHLDVVRLLLEWPEHAPRADCRDGQAVVFAAWSGHLDVVRLLLEWPEHAPRADCQDGLALVGAAKKGHIDVVRLLLDWPEHAPRADSQVQRACLLAIRNGHIDVVCTLRIKNSVMYRAWNCVKNILRKLLHSIPNNFETRDGRRV</sequence>
<dbReference type="Pfam" id="PF12796">
    <property type="entry name" value="Ank_2"/>
    <property type="match status" value="1"/>
</dbReference>
<accession>A0A250XQC5</accession>
<dbReference type="EMBL" id="BEGY01000152">
    <property type="protein sequence ID" value="GAX85149.1"/>
    <property type="molecule type" value="Genomic_DNA"/>
</dbReference>
<dbReference type="PANTHER" id="PTHR24198:SF165">
    <property type="entry name" value="ANKYRIN REPEAT-CONTAINING PROTEIN-RELATED"/>
    <property type="match status" value="1"/>
</dbReference>
<dbReference type="STRING" id="1157962.A0A250XQC5"/>
<comment type="caution">
    <text evidence="3">The sequence shown here is derived from an EMBL/GenBank/DDBJ whole genome shotgun (WGS) entry which is preliminary data.</text>
</comment>
<dbReference type="SUPFAM" id="SSF48403">
    <property type="entry name" value="Ankyrin repeat"/>
    <property type="match status" value="1"/>
</dbReference>
<evidence type="ECO:0000256" key="2">
    <source>
        <dbReference type="ARBA" id="ARBA00023043"/>
    </source>
</evidence>
<dbReference type="AlphaFoldDB" id="A0A250XQC5"/>
<evidence type="ECO:0000256" key="1">
    <source>
        <dbReference type="ARBA" id="ARBA00022737"/>
    </source>
</evidence>
<evidence type="ECO:0000313" key="4">
    <source>
        <dbReference type="Proteomes" id="UP000232323"/>
    </source>
</evidence>
<dbReference type="Gene3D" id="1.25.40.20">
    <property type="entry name" value="Ankyrin repeat-containing domain"/>
    <property type="match status" value="2"/>
</dbReference>
<dbReference type="InterPro" id="IPR036770">
    <property type="entry name" value="Ankyrin_rpt-contain_sf"/>
</dbReference>
<reference evidence="3 4" key="1">
    <citation type="submission" date="2017-08" db="EMBL/GenBank/DDBJ databases">
        <title>Acidophilic green algal genome provides insights into adaptation to an acidic environment.</title>
        <authorList>
            <person name="Hirooka S."/>
            <person name="Hirose Y."/>
            <person name="Kanesaki Y."/>
            <person name="Higuchi S."/>
            <person name="Fujiwara T."/>
            <person name="Onuma R."/>
            <person name="Era A."/>
            <person name="Ohbayashi R."/>
            <person name="Uzuka A."/>
            <person name="Nozaki H."/>
            <person name="Yoshikawa H."/>
            <person name="Miyagishima S.Y."/>
        </authorList>
    </citation>
    <scope>NUCLEOTIDE SEQUENCE [LARGE SCALE GENOMIC DNA]</scope>
    <source>
        <strain evidence="3 4">NIES-2499</strain>
    </source>
</reference>